<dbReference type="InterPro" id="IPR052974">
    <property type="entry name" value="GH79_Enzymes"/>
</dbReference>
<keyword evidence="3" id="KW-0378">Hydrolase</keyword>
<name>A0ABR4PYL9_9HELO</name>
<evidence type="ECO:0000313" key="3">
    <source>
        <dbReference type="EMBL" id="KAL3428431.1"/>
    </source>
</evidence>
<dbReference type="InterPro" id="IPR013780">
    <property type="entry name" value="Glyco_hydro_b"/>
</dbReference>
<keyword evidence="1" id="KW-0732">Signal</keyword>
<dbReference type="Gene3D" id="3.20.20.80">
    <property type="entry name" value="Glycosidases"/>
    <property type="match status" value="1"/>
</dbReference>
<dbReference type="SUPFAM" id="SSF51445">
    <property type="entry name" value="(Trans)glycosidases"/>
    <property type="match status" value="1"/>
</dbReference>
<evidence type="ECO:0000313" key="4">
    <source>
        <dbReference type="Proteomes" id="UP001629113"/>
    </source>
</evidence>
<dbReference type="PANTHER" id="PTHR36183">
    <property type="entry name" value="BETA-GLUCURONIDASE"/>
    <property type="match status" value="1"/>
</dbReference>
<sequence>MQAFTQLYFLFLVPLISAASISFSVDSNLPQDASKVVKKDFASFGIQASSFPYYAGNRSTGPNAYSNNLLTQLTQRTGVEPVLRVGGTNGDSANYDPAQAQPVTSPEGDVLANRGVPHNLTLGPSYFEGFGELQARWVYSAPFDTFNNTNTITQTQAFFANVQNKSDRVLALELGNEPDLYLGRPIGNGMWPDVTPRTFAARWLDYVADIVSRVSLPAGPIWQGLTLARAQGHNELTLRPIFDGINKNNYLKSVSVHYYQDTCSTGAASQSHLLNHSFITAGFGGITNNIEWLNVSDPDVALEYVLGETGRYEIDNCNQTSSDVGNFAGALWTLDMMLYAMTVNVTRVNMQLGVNMGYAAWHPVRSARYRPNTQPIYYAHVFVADAIGTAEQTRLAHLTPNTTGSPHYQDLAPGYAIYHSGKLTRVALLNLRRYNAPDPRPEKAYTLRLPASAKSVTLRRLESPGGAEAHNNVSFAGLQFKYVDAGLSSGTREVESKDVVNREVDIVVPDTSAALVDVHE</sequence>
<protein>
    <submittedName>
        <fullName evidence="3">Glycoside hydrolase family 79 protein</fullName>
    </submittedName>
</protein>
<accession>A0ABR4PYL9</accession>
<feature type="chain" id="PRO_5046107946" evidence="1">
    <location>
        <begin position="19"/>
        <end position="520"/>
    </location>
</feature>
<proteinExistence type="predicted"/>
<keyword evidence="4" id="KW-1185">Reference proteome</keyword>
<dbReference type="PANTHER" id="PTHR36183:SF2">
    <property type="entry name" value="BETA-GLUCURONIDASE C-TERMINAL DOMAIN-CONTAINING PROTEIN"/>
    <property type="match status" value="1"/>
</dbReference>
<dbReference type="Gene3D" id="2.60.40.1180">
    <property type="entry name" value="Golgi alpha-mannosidase II"/>
    <property type="match status" value="1"/>
</dbReference>
<reference evidence="3 4" key="1">
    <citation type="submission" date="2024-06" db="EMBL/GenBank/DDBJ databases">
        <title>Complete genome of Phlyctema vagabunda strain 19-DSS-EL-015.</title>
        <authorList>
            <person name="Fiorenzani C."/>
        </authorList>
    </citation>
    <scope>NUCLEOTIDE SEQUENCE [LARGE SCALE GENOMIC DNA]</scope>
    <source>
        <strain evidence="3 4">19-DSS-EL-015</strain>
    </source>
</reference>
<evidence type="ECO:0000256" key="1">
    <source>
        <dbReference type="SAM" id="SignalP"/>
    </source>
</evidence>
<dbReference type="GO" id="GO:0016787">
    <property type="term" value="F:hydrolase activity"/>
    <property type="evidence" value="ECO:0007669"/>
    <property type="project" value="UniProtKB-KW"/>
</dbReference>
<feature type="domain" description="Beta-glucuronidase C-terminal" evidence="2">
    <location>
        <begin position="414"/>
        <end position="515"/>
    </location>
</feature>
<organism evidence="3 4">
    <name type="scientific">Phlyctema vagabunda</name>
    <dbReference type="NCBI Taxonomy" id="108571"/>
    <lineage>
        <taxon>Eukaryota</taxon>
        <taxon>Fungi</taxon>
        <taxon>Dikarya</taxon>
        <taxon>Ascomycota</taxon>
        <taxon>Pezizomycotina</taxon>
        <taxon>Leotiomycetes</taxon>
        <taxon>Helotiales</taxon>
        <taxon>Dermateaceae</taxon>
        <taxon>Phlyctema</taxon>
    </lineage>
</organism>
<comment type="caution">
    <text evidence="3">The sequence shown here is derived from an EMBL/GenBank/DDBJ whole genome shotgun (WGS) entry which is preliminary data.</text>
</comment>
<dbReference type="Proteomes" id="UP001629113">
    <property type="component" value="Unassembled WGS sequence"/>
</dbReference>
<evidence type="ECO:0000259" key="2">
    <source>
        <dbReference type="Pfam" id="PF16862"/>
    </source>
</evidence>
<dbReference type="InterPro" id="IPR017853">
    <property type="entry name" value="GH"/>
</dbReference>
<dbReference type="EMBL" id="JBFCZG010000001">
    <property type="protein sequence ID" value="KAL3428431.1"/>
    <property type="molecule type" value="Genomic_DNA"/>
</dbReference>
<gene>
    <name evidence="3" type="ORF">PVAG01_01940</name>
</gene>
<dbReference type="Pfam" id="PF16862">
    <property type="entry name" value="Glyco_hydro_79C"/>
    <property type="match status" value="1"/>
</dbReference>
<dbReference type="InterPro" id="IPR031728">
    <property type="entry name" value="GlcAase_C"/>
</dbReference>
<feature type="signal peptide" evidence="1">
    <location>
        <begin position="1"/>
        <end position="18"/>
    </location>
</feature>